<evidence type="ECO:0000256" key="1">
    <source>
        <dbReference type="SAM" id="MobiDB-lite"/>
    </source>
</evidence>
<evidence type="ECO:0000313" key="3">
    <source>
        <dbReference type="Proteomes" id="UP000016496"/>
    </source>
</evidence>
<dbReference type="HOGENOM" id="CLU_3265951_0_0_10"/>
<sequence length="41" mass="4784">MDGIASEAESKQKLRRDQTEPLQRKNRVSVGHEKRLVKVEH</sequence>
<dbReference type="PATRIC" id="fig|1321819.3.peg.715"/>
<comment type="caution">
    <text evidence="2">The sequence shown here is derived from an EMBL/GenBank/DDBJ whole genome shotgun (WGS) entry which is preliminary data.</text>
</comment>
<feature type="region of interest" description="Disordered" evidence="1">
    <location>
        <begin position="1"/>
        <end position="41"/>
    </location>
</feature>
<name>U2C8D6_9BACE</name>
<dbReference type="AlphaFoldDB" id="U2C8D6"/>
<dbReference type="Proteomes" id="UP000016496">
    <property type="component" value="Unassembled WGS sequence"/>
</dbReference>
<feature type="compositionally biased region" description="Basic and acidic residues" evidence="1">
    <location>
        <begin position="8"/>
        <end position="23"/>
    </location>
</feature>
<dbReference type="EMBL" id="AWSV01000050">
    <property type="protein sequence ID" value="ERI86744.1"/>
    <property type="molecule type" value="Genomic_DNA"/>
</dbReference>
<accession>U2C8D6</accession>
<reference evidence="2 3" key="1">
    <citation type="submission" date="2013-08" db="EMBL/GenBank/DDBJ databases">
        <authorList>
            <person name="Weinstock G."/>
            <person name="Sodergren E."/>
            <person name="Wylie T."/>
            <person name="Fulton L."/>
            <person name="Fulton R."/>
            <person name="Fronick C."/>
            <person name="O'Laughlin M."/>
            <person name="Godfrey J."/>
            <person name="Miner T."/>
            <person name="Herter B."/>
            <person name="Appelbaum E."/>
            <person name="Cordes M."/>
            <person name="Lek S."/>
            <person name="Wollam A."/>
            <person name="Pepin K.H."/>
            <person name="Palsikar V.B."/>
            <person name="Mitreva M."/>
            <person name="Wilson R.K."/>
        </authorList>
    </citation>
    <scope>NUCLEOTIDE SEQUENCE [LARGE SCALE GENOMIC DNA]</scope>
    <source>
        <strain evidence="2 3">F0041</strain>
    </source>
</reference>
<protein>
    <submittedName>
        <fullName evidence="2">Uncharacterized protein</fullName>
    </submittedName>
</protein>
<gene>
    <name evidence="2" type="ORF">HMPREF1981_00771</name>
</gene>
<evidence type="ECO:0000313" key="2">
    <source>
        <dbReference type="EMBL" id="ERI86744.1"/>
    </source>
</evidence>
<feature type="compositionally biased region" description="Basic and acidic residues" evidence="1">
    <location>
        <begin position="30"/>
        <end position="41"/>
    </location>
</feature>
<proteinExistence type="predicted"/>
<organism evidence="2 3">
    <name type="scientific">Bacteroides pyogenes F0041</name>
    <dbReference type="NCBI Taxonomy" id="1321819"/>
    <lineage>
        <taxon>Bacteria</taxon>
        <taxon>Pseudomonadati</taxon>
        <taxon>Bacteroidota</taxon>
        <taxon>Bacteroidia</taxon>
        <taxon>Bacteroidales</taxon>
        <taxon>Bacteroidaceae</taxon>
        <taxon>Bacteroides</taxon>
    </lineage>
</organism>